<protein>
    <submittedName>
        <fullName evidence="2">Uncharacterized protein</fullName>
    </submittedName>
</protein>
<sequence>MRFFKSFPSFPLLHRRSKSDSSIPKPTPVRDNILKRPQSLDAPQTAIFATAVPACPQTFLFPTPSDASNAIFELETAHSRLRNEAAVWASDCAALQSQLDAARADLFTQLHRSASLQRQTQADKLEIEKLQGQLAQYERFLGLMINVGLHQRVLGDAHAALRAGVDTDTALVGAIKEAAAIPGSAWSTIIPSVIGPRTPDEYRSSLNMTLKARKELRDSKKVAKFWKRTAQEDGRPGTVTPSVSSISSIHEPLSAERQKAVEQLITSRRRASFTYQEAPSDPATVSPSTSVSSGSTSPVNITPCNSGSEIPCLSPLASESFKSELAGLWSNKCLFKRGPSPNRPVLGQIDMNVAPIPLHKQSSKASGKRKADENTPQVLSPPVFIPFEVLGSATLMCG</sequence>
<organism evidence="2 3">
    <name type="scientific">Mycena maculata</name>
    <dbReference type="NCBI Taxonomy" id="230809"/>
    <lineage>
        <taxon>Eukaryota</taxon>
        <taxon>Fungi</taxon>
        <taxon>Dikarya</taxon>
        <taxon>Basidiomycota</taxon>
        <taxon>Agaricomycotina</taxon>
        <taxon>Agaricomycetes</taxon>
        <taxon>Agaricomycetidae</taxon>
        <taxon>Agaricales</taxon>
        <taxon>Marasmiineae</taxon>
        <taxon>Mycenaceae</taxon>
        <taxon>Mycena</taxon>
    </lineage>
</organism>
<name>A0AAD7I4I4_9AGAR</name>
<feature type="compositionally biased region" description="Low complexity" evidence="1">
    <location>
        <begin position="279"/>
        <end position="299"/>
    </location>
</feature>
<proteinExistence type="predicted"/>
<dbReference type="Proteomes" id="UP001215280">
    <property type="component" value="Unassembled WGS sequence"/>
</dbReference>
<keyword evidence="3" id="KW-1185">Reference proteome</keyword>
<comment type="caution">
    <text evidence="2">The sequence shown here is derived from an EMBL/GenBank/DDBJ whole genome shotgun (WGS) entry which is preliminary data.</text>
</comment>
<gene>
    <name evidence="2" type="ORF">DFH07DRAFT_928304</name>
</gene>
<feature type="compositionally biased region" description="Low complexity" evidence="1">
    <location>
        <begin position="236"/>
        <end position="249"/>
    </location>
</feature>
<accession>A0AAD7I4I4</accession>
<evidence type="ECO:0000313" key="3">
    <source>
        <dbReference type="Proteomes" id="UP001215280"/>
    </source>
</evidence>
<dbReference type="AlphaFoldDB" id="A0AAD7I4I4"/>
<evidence type="ECO:0000256" key="1">
    <source>
        <dbReference type="SAM" id="MobiDB-lite"/>
    </source>
</evidence>
<reference evidence="2" key="1">
    <citation type="submission" date="2023-03" db="EMBL/GenBank/DDBJ databases">
        <title>Massive genome expansion in bonnet fungi (Mycena s.s.) driven by repeated elements and novel gene families across ecological guilds.</title>
        <authorList>
            <consortium name="Lawrence Berkeley National Laboratory"/>
            <person name="Harder C.B."/>
            <person name="Miyauchi S."/>
            <person name="Viragh M."/>
            <person name="Kuo A."/>
            <person name="Thoen E."/>
            <person name="Andreopoulos B."/>
            <person name="Lu D."/>
            <person name="Skrede I."/>
            <person name="Drula E."/>
            <person name="Henrissat B."/>
            <person name="Morin E."/>
            <person name="Kohler A."/>
            <person name="Barry K."/>
            <person name="LaButti K."/>
            <person name="Morin E."/>
            <person name="Salamov A."/>
            <person name="Lipzen A."/>
            <person name="Mereny Z."/>
            <person name="Hegedus B."/>
            <person name="Baldrian P."/>
            <person name="Stursova M."/>
            <person name="Weitz H."/>
            <person name="Taylor A."/>
            <person name="Grigoriev I.V."/>
            <person name="Nagy L.G."/>
            <person name="Martin F."/>
            <person name="Kauserud H."/>
        </authorList>
    </citation>
    <scope>NUCLEOTIDE SEQUENCE</scope>
    <source>
        <strain evidence="2">CBHHK188m</strain>
    </source>
</reference>
<feature type="region of interest" description="Disordered" evidence="1">
    <location>
        <begin position="229"/>
        <end position="250"/>
    </location>
</feature>
<dbReference type="EMBL" id="JARJLG010000158">
    <property type="protein sequence ID" value="KAJ7734935.1"/>
    <property type="molecule type" value="Genomic_DNA"/>
</dbReference>
<evidence type="ECO:0000313" key="2">
    <source>
        <dbReference type="EMBL" id="KAJ7734935.1"/>
    </source>
</evidence>
<feature type="region of interest" description="Disordered" evidence="1">
    <location>
        <begin position="273"/>
        <end position="300"/>
    </location>
</feature>